<protein>
    <submittedName>
        <fullName evidence="1">Uncharacterized protein</fullName>
    </submittedName>
</protein>
<sequence>MEKTGECQPWFLPYISSDNVYFLLICIKITHSKVKKTCRDCKENLYAYIMMQFFYLISNKKSLWSSQRLEYDFLHVCWQNPNRFPLLKLRGKQNDLWLQWLSRIFKYFCRHEI</sequence>
<proteinExistence type="predicted"/>
<accession>A0AAV2Q4D5</accession>
<evidence type="ECO:0000313" key="1">
    <source>
        <dbReference type="EMBL" id="CAL4069327.1"/>
    </source>
</evidence>
<gene>
    <name evidence="1" type="ORF">MNOR_LOCUS7748</name>
</gene>
<reference evidence="1 2" key="1">
    <citation type="submission" date="2024-05" db="EMBL/GenBank/DDBJ databases">
        <authorList>
            <person name="Wallberg A."/>
        </authorList>
    </citation>
    <scope>NUCLEOTIDE SEQUENCE [LARGE SCALE GENOMIC DNA]</scope>
</reference>
<dbReference type="AlphaFoldDB" id="A0AAV2Q4D5"/>
<evidence type="ECO:0000313" key="2">
    <source>
        <dbReference type="Proteomes" id="UP001497623"/>
    </source>
</evidence>
<comment type="caution">
    <text evidence="1">The sequence shown here is derived from an EMBL/GenBank/DDBJ whole genome shotgun (WGS) entry which is preliminary data.</text>
</comment>
<keyword evidence="2" id="KW-1185">Reference proteome</keyword>
<organism evidence="1 2">
    <name type="scientific">Meganyctiphanes norvegica</name>
    <name type="common">Northern krill</name>
    <name type="synonym">Thysanopoda norvegica</name>
    <dbReference type="NCBI Taxonomy" id="48144"/>
    <lineage>
        <taxon>Eukaryota</taxon>
        <taxon>Metazoa</taxon>
        <taxon>Ecdysozoa</taxon>
        <taxon>Arthropoda</taxon>
        <taxon>Crustacea</taxon>
        <taxon>Multicrustacea</taxon>
        <taxon>Malacostraca</taxon>
        <taxon>Eumalacostraca</taxon>
        <taxon>Eucarida</taxon>
        <taxon>Euphausiacea</taxon>
        <taxon>Euphausiidae</taxon>
        <taxon>Meganyctiphanes</taxon>
    </lineage>
</organism>
<dbReference type="Proteomes" id="UP001497623">
    <property type="component" value="Unassembled WGS sequence"/>
</dbReference>
<dbReference type="EMBL" id="CAXKWB010003463">
    <property type="protein sequence ID" value="CAL4069327.1"/>
    <property type="molecule type" value="Genomic_DNA"/>
</dbReference>
<name>A0AAV2Q4D5_MEGNR</name>